<name>A0AA47MUB2_MERPO</name>
<gene>
    <name evidence="6" type="primary">TRA1_0</name>
    <name evidence="6" type="ORF">N1851_013934</name>
</gene>
<sequence>MTAAAELDSTFGRWPYNHYFQFVRDKDTKNITVKCTLCAKPKDLSTSRNSTSNLSKHLARCHANIKLVPKRKQTEDESGEKTKQQKLTFSRSATLEPREVRRLVAEYVVEDMLPLSTVDSPSFRNIVSKIPIQGSNDKHVLPSRKTFTKDLDKAYAIMAKELKRTIEAQHHVSTTADIWSANNRSYLGVTVHWIDGETLERRKAAIACRRFRGRHTFDKIAAEIEDIFSEYGLTHDKVTACVTDNGSNFVKCFKEYQYVESEEEEEKEEEVEEGEGEVQFTDLHSLLLTAEDEDAQAGLCVLPPHHRCAAHTLNLIANNEVDKWLATNPESRAVYRSATAKCSGLWTKTSRSTVASDCLEEFGEKKLIVPTVTRWNSFYDAYARITGMPLTAINNLCTQFQIKCFNDREYQFLKEYCAIMKPFTVALDILQGEDTCFYGTLQPTLEVLMAKTLALKNGLSPMTTGLPEVIVGAIKTRFAATIDSKAALLASVSLPKFKLRWVKEEIRRDQITFLLTTECRSLPSEEPAAPMPDAPQPATVTPSEEDFFSFEEQVSVSLDAPMSVEMEVTSYLNSAPVMESLHLFPRIKRIALRYNAPTPSSAPVERLFSLGSLVLTPKRNRLGDGRFQRLLLMRFNRYFSEGGGIG</sequence>
<evidence type="ECO:0000313" key="7">
    <source>
        <dbReference type="Proteomes" id="UP001174136"/>
    </source>
</evidence>
<dbReference type="PANTHER" id="PTHR47501:SF7">
    <property type="entry name" value="TRANSPOSASE"/>
    <property type="match status" value="1"/>
</dbReference>
<protein>
    <submittedName>
        <fullName evidence="6">AC transposase</fullName>
    </submittedName>
</protein>
<evidence type="ECO:0000259" key="5">
    <source>
        <dbReference type="Pfam" id="PF02892"/>
    </source>
</evidence>
<dbReference type="InterPro" id="IPR003656">
    <property type="entry name" value="Znf_BED"/>
</dbReference>
<reference evidence="6" key="1">
    <citation type="journal article" date="2023" name="Front. Mar. Sci.">
        <title>A new Merluccius polli reference genome to investigate the effects of global change in West African waters.</title>
        <authorList>
            <person name="Mateo J.L."/>
            <person name="Blanco-Fernandez C."/>
            <person name="Garcia-Vazquez E."/>
            <person name="Machado-Schiaffino G."/>
        </authorList>
    </citation>
    <scope>NUCLEOTIDE SEQUENCE</scope>
    <source>
        <strain evidence="6">C29</strain>
        <tissue evidence="6">Fin</tissue>
    </source>
</reference>
<dbReference type="Proteomes" id="UP001174136">
    <property type="component" value="Unassembled WGS sequence"/>
</dbReference>
<dbReference type="EMBL" id="JAOPHQ010002560">
    <property type="protein sequence ID" value="KAK0146727.1"/>
    <property type="molecule type" value="Genomic_DNA"/>
</dbReference>
<dbReference type="InterPro" id="IPR012337">
    <property type="entry name" value="RNaseH-like_sf"/>
</dbReference>
<feature type="region of interest" description="Disordered" evidence="4">
    <location>
        <begin position="69"/>
        <end position="91"/>
    </location>
</feature>
<evidence type="ECO:0000256" key="1">
    <source>
        <dbReference type="ARBA" id="ARBA00022723"/>
    </source>
</evidence>
<evidence type="ECO:0000256" key="2">
    <source>
        <dbReference type="ARBA" id="ARBA00022771"/>
    </source>
</evidence>
<dbReference type="Pfam" id="PF02892">
    <property type="entry name" value="zf-BED"/>
    <property type="match status" value="1"/>
</dbReference>
<keyword evidence="2" id="KW-0863">Zinc-finger</keyword>
<evidence type="ECO:0000256" key="3">
    <source>
        <dbReference type="ARBA" id="ARBA00022833"/>
    </source>
</evidence>
<evidence type="ECO:0000256" key="4">
    <source>
        <dbReference type="SAM" id="MobiDB-lite"/>
    </source>
</evidence>
<dbReference type="PANTHER" id="PTHR47501">
    <property type="entry name" value="TRANSPOSASE-RELATED"/>
    <property type="match status" value="1"/>
</dbReference>
<proteinExistence type="predicted"/>
<organism evidence="6 7">
    <name type="scientific">Merluccius polli</name>
    <name type="common">Benguela hake</name>
    <name type="synonym">Merluccius cadenati</name>
    <dbReference type="NCBI Taxonomy" id="89951"/>
    <lineage>
        <taxon>Eukaryota</taxon>
        <taxon>Metazoa</taxon>
        <taxon>Chordata</taxon>
        <taxon>Craniata</taxon>
        <taxon>Vertebrata</taxon>
        <taxon>Euteleostomi</taxon>
        <taxon>Actinopterygii</taxon>
        <taxon>Neopterygii</taxon>
        <taxon>Teleostei</taxon>
        <taxon>Neoteleostei</taxon>
        <taxon>Acanthomorphata</taxon>
        <taxon>Zeiogadaria</taxon>
        <taxon>Gadariae</taxon>
        <taxon>Gadiformes</taxon>
        <taxon>Gadoidei</taxon>
        <taxon>Merlucciidae</taxon>
        <taxon>Merluccius</taxon>
    </lineage>
</organism>
<dbReference type="SUPFAM" id="SSF140996">
    <property type="entry name" value="Hermes dimerisation domain"/>
    <property type="match status" value="1"/>
</dbReference>
<evidence type="ECO:0000313" key="6">
    <source>
        <dbReference type="EMBL" id="KAK0146727.1"/>
    </source>
</evidence>
<keyword evidence="3" id="KW-0862">Zinc</keyword>
<feature type="compositionally biased region" description="Basic and acidic residues" evidence="4">
    <location>
        <begin position="72"/>
        <end position="83"/>
    </location>
</feature>
<dbReference type="SUPFAM" id="SSF53098">
    <property type="entry name" value="Ribonuclease H-like"/>
    <property type="match status" value="1"/>
</dbReference>
<comment type="caution">
    <text evidence="6">The sequence shown here is derived from an EMBL/GenBank/DDBJ whole genome shotgun (WGS) entry which is preliminary data.</text>
</comment>
<keyword evidence="1" id="KW-0479">Metal-binding</keyword>
<keyword evidence="7" id="KW-1185">Reference proteome</keyword>
<dbReference type="GO" id="GO:0008270">
    <property type="term" value="F:zinc ion binding"/>
    <property type="evidence" value="ECO:0007669"/>
    <property type="project" value="UniProtKB-KW"/>
</dbReference>
<accession>A0AA47MUB2</accession>
<dbReference type="AlphaFoldDB" id="A0AA47MUB2"/>
<feature type="domain" description="BED-type" evidence="5">
    <location>
        <begin position="18"/>
        <end position="62"/>
    </location>
</feature>
<dbReference type="GO" id="GO:0003677">
    <property type="term" value="F:DNA binding"/>
    <property type="evidence" value="ECO:0007669"/>
    <property type="project" value="InterPro"/>
</dbReference>